<dbReference type="PANTHER" id="PTHR45947">
    <property type="entry name" value="SULFOQUINOVOSYL TRANSFERASE SQD2"/>
    <property type="match status" value="1"/>
</dbReference>
<dbReference type="Gene3D" id="3.40.50.2000">
    <property type="entry name" value="Glycogen Phosphorylase B"/>
    <property type="match status" value="2"/>
</dbReference>
<dbReference type="InterPro" id="IPR050194">
    <property type="entry name" value="Glycosyltransferase_grp1"/>
</dbReference>
<keyword evidence="8" id="KW-1185">Reference proteome</keyword>
<dbReference type="InterPro" id="IPR001296">
    <property type="entry name" value="Glyco_trans_1"/>
</dbReference>
<evidence type="ECO:0000313" key="7">
    <source>
        <dbReference type="EMBL" id="SFV24432.1"/>
    </source>
</evidence>
<keyword evidence="3 7" id="KW-0808">Transferase</keyword>
<accession>A0A1I7MR67</accession>
<organism evidence="7 8">
    <name type="scientific">Micrococcus terreus</name>
    <dbReference type="NCBI Taxonomy" id="574650"/>
    <lineage>
        <taxon>Bacteria</taxon>
        <taxon>Bacillati</taxon>
        <taxon>Actinomycetota</taxon>
        <taxon>Actinomycetes</taxon>
        <taxon>Micrococcales</taxon>
        <taxon>Micrococcaceae</taxon>
        <taxon>Micrococcus</taxon>
    </lineage>
</organism>
<evidence type="ECO:0000256" key="1">
    <source>
        <dbReference type="ARBA" id="ARBA00021292"/>
    </source>
</evidence>
<evidence type="ECO:0000256" key="2">
    <source>
        <dbReference type="ARBA" id="ARBA00022676"/>
    </source>
</evidence>
<dbReference type="Proteomes" id="UP000198881">
    <property type="component" value="Unassembled WGS sequence"/>
</dbReference>
<evidence type="ECO:0000259" key="5">
    <source>
        <dbReference type="Pfam" id="PF00534"/>
    </source>
</evidence>
<dbReference type="EMBL" id="FPCG01000011">
    <property type="protein sequence ID" value="SFV24432.1"/>
    <property type="molecule type" value="Genomic_DNA"/>
</dbReference>
<feature type="domain" description="Glycosyltransferase subfamily 4-like N-terminal" evidence="6">
    <location>
        <begin position="19"/>
        <end position="171"/>
    </location>
</feature>
<proteinExistence type="predicted"/>
<keyword evidence="2" id="KW-0328">Glycosyltransferase</keyword>
<dbReference type="STRING" id="574650.SAMN04487966_11127"/>
<sequence>MRIAVLTHMLHPIRSPFAGGLEMHTAMTVEHLVRRGHEVTVYAREGTEVSATVIPVLEVHPEGREDVLPGPLDDELDQGAERACQMILDSDAQVVLNNSLSAAPLRLLRGLPMVTVLHTPATLASVLKVLDDPQWTAPPGHRWLSVSASNALAWRHRLPRIAVVPNGIELAHWHSTVAPVPGRAVWTGRITEEKGLHVAIEAARLAGMELHFAGPVSDPSYHRERIQPLLGPDTVYWGHLDHQGLPDLLASGEVYLSTPLWAEPFGLATVEAMAMGTPVAALLAGSMGEIVAPQAGDLAVHHSARSLADSIEVARTRERAQVRAWSRRFSSDLMVDTYLGVLQEAGESAGMLTGPGPGPTSFTQRMLMETRETIEPHQGPRDVDPPRYSAIQTAQ</sequence>
<dbReference type="PANTHER" id="PTHR45947:SF3">
    <property type="entry name" value="SULFOQUINOVOSYL TRANSFERASE SQD2"/>
    <property type="match status" value="1"/>
</dbReference>
<evidence type="ECO:0000313" key="8">
    <source>
        <dbReference type="Proteomes" id="UP000198881"/>
    </source>
</evidence>
<feature type="compositionally biased region" description="Basic and acidic residues" evidence="4">
    <location>
        <begin position="370"/>
        <end position="385"/>
    </location>
</feature>
<protein>
    <recommendedName>
        <fullName evidence="1">D-inositol 3-phosphate glycosyltransferase</fullName>
    </recommendedName>
</protein>
<dbReference type="Pfam" id="PF13439">
    <property type="entry name" value="Glyco_transf_4"/>
    <property type="match status" value="1"/>
</dbReference>
<dbReference type="InterPro" id="IPR028098">
    <property type="entry name" value="Glyco_trans_4-like_N"/>
</dbReference>
<feature type="region of interest" description="Disordered" evidence="4">
    <location>
        <begin position="370"/>
        <end position="395"/>
    </location>
</feature>
<gene>
    <name evidence="7" type="ORF">SAMN04487966_11127</name>
</gene>
<dbReference type="AlphaFoldDB" id="A0A1I7MR67"/>
<dbReference type="RefSeq" id="WP_091698955.1">
    <property type="nucleotide sequence ID" value="NZ_FPCG01000011.1"/>
</dbReference>
<reference evidence="7 8" key="1">
    <citation type="submission" date="2016-10" db="EMBL/GenBank/DDBJ databases">
        <authorList>
            <person name="de Groot N.N."/>
        </authorList>
    </citation>
    <scope>NUCLEOTIDE SEQUENCE [LARGE SCALE GENOMIC DNA]</scope>
    <source>
        <strain evidence="7 8">CGMCC 1.7054</strain>
    </source>
</reference>
<dbReference type="SUPFAM" id="SSF53756">
    <property type="entry name" value="UDP-Glycosyltransferase/glycogen phosphorylase"/>
    <property type="match status" value="1"/>
</dbReference>
<dbReference type="Pfam" id="PF00534">
    <property type="entry name" value="Glycos_transf_1"/>
    <property type="match status" value="1"/>
</dbReference>
<dbReference type="OrthoDB" id="9809227at2"/>
<evidence type="ECO:0000259" key="6">
    <source>
        <dbReference type="Pfam" id="PF13439"/>
    </source>
</evidence>
<evidence type="ECO:0000256" key="3">
    <source>
        <dbReference type="ARBA" id="ARBA00022679"/>
    </source>
</evidence>
<dbReference type="GO" id="GO:0016757">
    <property type="term" value="F:glycosyltransferase activity"/>
    <property type="evidence" value="ECO:0007669"/>
    <property type="project" value="UniProtKB-KW"/>
</dbReference>
<name>A0A1I7MR67_9MICC</name>
<feature type="domain" description="Glycosyl transferase family 1" evidence="5">
    <location>
        <begin position="187"/>
        <end position="312"/>
    </location>
</feature>
<evidence type="ECO:0000256" key="4">
    <source>
        <dbReference type="SAM" id="MobiDB-lite"/>
    </source>
</evidence>
<dbReference type="GO" id="GO:1901137">
    <property type="term" value="P:carbohydrate derivative biosynthetic process"/>
    <property type="evidence" value="ECO:0007669"/>
    <property type="project" value="UniProtKB-ARBA"/>
</dbReference>